<dbReference type="AlphaFoldDB" id="A0AAD7E1L8"/>
<feature type="region of interest" description="Disordered" evidence="1">
    <location>
        <begin position="500"/>
        <end position="522"/>
    </location>
</feature>
<feature type="region of interest" description="Disordered" evidence="1">
    <location>
        <begin position="180"/>
        <end position="208"/>
    </location>
</feature>
<proteinExistence type="predicted"/>
<dbReference type="InterPro" id="IPR039601">
    <property type="entry name" value="Rrn5"/>
</dbReference>
<reference evidence="2" key="1">
    <citation type="submission" date="2023-03" db="EMBL/GenBank/DDBJ databases">
        <title>Massive genome expansion in bonnet fungi (Mycena s.s.) driven by repeated elements and novel gene families across ecological guilds.</title>
        <authorList>
            <consortium name="Lawrence Berkeley National Laboratory"/>
            <person name="Harder C.B."/>
            <person name="Miyauchi S."/>
            <person name="Viragh M."/>
            <person name="Kuo A."/>
            <person name="Thoen E."/>
            <person name="Andreopoulos B."/>
            <person name="Lu D."/>
            <person name="Skrede I."/>
            <person name="Drula E."/>
            <person name="Henrissat B."/>
            <person name="Morin E."/>
            <person name="Kohler A."/>
            <person name="Barry K."/>
            <person name="LaButti K."/>
            <person name="Morin E."/>
            <person name="Salamov A."/>
            <person name="Lipzen A."/>
            <person name="Mereny Z."/>
            <person name="Hegedus B."/>
            <person name="Baldrian P."/>
            <person name="Stursova M."/>
            <person name="Weitz H."/>
            <person name="Taylor A."/>
            <person name="Grigoriev I.V."/>
            <person name="Nagy L.G."/>
            <person name="Martin F."/>
            <person name="Kauserud H."/>
        </authorList>
    </citation>
    <scope>NUCLEOTIDE SEQUENCE</scope>
    <source>
        <strain evidence="2">CBHHK067</strain>
    </source>
</reference>
<gene>
    <name evidence="2" type="ORF">B0H17DRAFT_1042074</name>
</gene>
<evidence type="ECO:0000256" key="1">
    <source>
        <dbReference type="SAM" id="MobiDB-lite"/>
    </source>
</evidence>
<dbReference type="GO" id="GO:0000182">
    <property type="term" value="F:rDNA binding"/>
    <property type="evidence" value="ECO:0007669"/>
    <property type="project" value="TreeGrafter"/>
</dbReference>
<feature type="region of interest" description="Disordered" evidence="1">
    <location>
        <begin position="235"/>
        <end position="370"/>
    </location>
</feature>
<protein>
    <submittedName>
        <fullName evidence="2">Uncharacterized protein</fullName>
    </submittedName>
</protein>
<dbReference type="Proteomes" id="UP001221757">
    <property type="component" value="Unassembled WGS sequence"/>
</dbReference>
<sequence>MSGAYATDYEKHLGLLRAHLSGDAGKPLPPSFVPPAGYWTSREKDAFFHALSVHSRLRPDLIAASVKSKNVLDVCAYIDALGDAAAARPLHASSFRSSLEGAMEVSDSWVHYEEEQASALKNLELEWEREAEEHRRSMSLVDRFQDGNAYWTWKEQQEGQWEKQDTLKQLTSTHLLLMDWQIRNPDRDPRGTEPIETEPSSAQPPTSRFHDALIDPALLALSASEPSLPLQYLLSQGHTIPDPGPSRTPEPSLNPDTLLHAVPSSPIPNGDQPPSDLSPKSRRRLAKRLHMRKKRAEAMGIEPIMTAAKIAPGRKKTRVRVPKPRAKKYKKHKFKTLDQERDDVAEGSQHDAEEESQLDGSREASPYSYNPGGVVRRQKILSAFKDVGIDGNMLTQSGFDIFNVSGIAKLMRLFHGAYTGPGERSIASSISFDTIKLLHGILLDFTSTAVHRAISMREQEIILKRSIKVWRLGNEDEITAGNVLDALQLHGLNSQSLLTDFPRVKADPPPEPSENDDRSEPRFEEDISMFPARLPIHRELAPLFVIPPRRPENTSLLPAETDADELLFELDDESKLDVMDRQLEAQYEKELWQASKAE</sequence>
<organism evidence="2 3">
    <name type="scientific">Mycena rosella</name>
    <name type="common">Pink bonnet</name>
    <name type="synonym">Agaricus rosellus</name>
    <dbReference type="NCBI Taxonomy" id="1033263"/>
    <lineage>
        <taxon>Eukaryota</taxon>
        <taxon>Fungi</taxon>
        <taxon>Dikarya</taxon>
        <taxon>Basidiomycota</taxon>
        <taxon>Agaricomycotina</taxon>
        <taxon>Agaricomycetes</taxon>
        <taxon>Agaricomycetidae</taxon>
        <taxon>Agaricales</taxon>
        <taxon>Marasmiineae</taxon>
        <taxon>Mycenaceae</taxon>
        <taxon>Mycena</taxon>
    </lineage>
</organism>
<dbReference type="PANTHER" id="PTHR28079">
    <property type="entry name" value="RNA POLYMERASE I-SPECIFIC TRANSCRIPTION INITIATION FACTOR RRN5"/>
    <property type="match status" value="1"/>
</dbReference>
<dbReference type="GO" id="GO:0042790">
    <property type="term" value="P:nucleolar large rRNA transcription by RNA polymerase I"/>
    <property type="evidence" value="ECO:0007669"/>
    <property type="project" value="InterPro"/>
</dbReference>
<feature type="compositionally biased region" description="Basic residues" evidence="1">
    <location>
        <begin position="280"/>
        <end position="295"/>
    </location>
</feature>
<feature type="compositionally biased region" description="Basic residues" evidence="1">
    <location>
        <begin position="312"/>
        <end position="334"/>
    </location>
</feature>
<keyword evidence="3" id="KW-1185">Reference proteome</keyword>
<name>A0AAD7E1L8_MYCRO</name>
<feature type="compositionally biased region" description="Basic and acidic residues" evidence="1">
    <location>
        <begin position="335"/>
        <end position="351"/>
    </location>
</feature>
<dbReference type="PANTHER" id="PTHR28079:SF1">
    <property type="entry name" value="RNA POLYMERASE I-SPECIFIC TRANSCRIPTION INITIATION FACTOR RRN5"/>
    <property type="match status" value="1"/>
</dbReference>
<comment type="caution">
    <text evidence="2">The sequence shown here is derived from an EMBL/GenBank/DDBJ whole genome shotgun (WGS) entry which is preliminary data.</text>
</comment>
<dbReference type="GO" id="GO:0000500">
    <property type="term" value="C:RNA polymerase I upstream activating factor complex"/>
    <property type="evidence" value="ECO:0007669"/>
    <property type="project" value="InterPro"/>
</dbReference>
<dbReference type="GO" id="GO:0006361">
    <property type="term" value="P:transcription initiation at RNA polymerase I promoter"/>
    <property type="evidence" value="ECO:0007669"/>
    <property type="project" value="TreeGrafter"/>
</dbReference>
<accession>A0AAD7E1L8</accession>
<dbReference type="EMBL" id="JARKIE010000013">
    <property type="protein sequence ID" value="KAJ7703175.1"/>
    <property type="molecule type" value="Genomic_DNA"/>
</dbReference>
<feature type="compositionally biased region" description="Basic and acidic residues" evidence="1">
    <location>
        <begin position="184"/>
        <end position="193"/>
    </location>
</feature>
<evidence type="ECO:0000313" key="3">
    <source>
        <dbReference type="Proteomes" id="UP001221757"/>
    </source>
</evidence>
<dbReference type="GO" id="GO:0001181">
    <property type="term" value="F:RNA polymerase I general transcription initiation factor activity"/>
    <property type="evidence" value="ECO:0007669"/>
    <property type="project" value="TreeGrafter"/>
</dbReference>
<evidence type="ECO:0000313" key="2">
    <source>
        <dbReference type="EMBL" id="KAJ7703175.1"/>
    </source>
</evidence>